<protein>
    <recommendedName>
        <fullName evidence="4">DUF4227 domain-containing protein</fullName>
    </recommendedName>
</protein>
<accession>A0A1Y0ITR3</accession>
<keyword evidence="3" id="KW-1185">Reference proteome</keyword>
<dbReference type="KEGG" id="tum:CBW65_21055"/>
<keyword evidence="1" id="KW-1133">Transmembrane helix</keyword>
<evidence type="ECO:0000256" key="1">
    <source>
        <dbReference type="SAM" id="Phobius"/>
    </source>
</evidence>
<evidence type="ECO:0000313" key="3">
    <source>
        <dbReference type="Proteomes" id="UP000195437"/>
    </source>
</evidence>
<dbReference type="InterPro" id="IPR025321">
    <property type="entry name" value="DUF4227"/>
</dbReference>
<dbReference type="Pfam" id="PF14004">
    <property type="entry name" value="DUF4227"/>
    <property type="match status" value="1"/>
</dbReference>
<evidence type="ECO:0000313" key="2">
    <source>
        <dbReference type="EMBL" id="ARU63186.1"/>
    </source>
</evidence>
<dbReference type="EMBL" id="CP021434">
    <property type="protein sequence ID" value="ARU63186.1"/>
    <property type="molecule type" value="Genomic_DNA"/>
</dbReference>
<keyword evidence="1" id="KW-0812">Transmembrane</keyword>
<evidence type="ECO:0008006" key="4">
    <source>
        <dbReference type="Google" id="ProtNLM"/>
    </source>
</evidence>
<feature type="transmembrane region" description="Helical" evidence="1">
    <location>
        <begin position="28"/>
        <end position="49"/>
    </location>
</feature>
<gene>
    <name evidence="2" type="ORF">CBW65_21055</name>
</gene>
<reference evidence="3" key="1">
    <citation type="submission" date="2017-05" db="EMBL/GenBank/DDBJ databases">
        <authorList>
            <person name="Sung H."/>
        </authorList>
    </citation>
    <scope>NUCLEOTIDE SEQUENCE [LARGE SCALE GENOMIC DNA]</scope>
    <source>
        <strain evidence="3">AR23208</strain>
    </source>
</reference>
<keyword evidence="1" id="KW-0472">Membrane</keyword>
<name>A0A1Y0ITR3_9BACL</name>
<dbReference type="Proteomes" id="UP000195437">
    <property type="component" value="Chromosome"/>
</dbReference>
<proteinExistence type="predicted"/>
<sequence length="98" mass="11365">MSLSIQIERGTCKGGQEMIISVRQLSRFLRMVIFTVIFSFICFKVLMIVQEMIQPANKYKEPVGGDAVKVEARYEEAQSDEIYEEMLDRLSLFYEIGE</sequence>
<dbReference type="AlphaFoldDB" id="A0A1Y0ITR3"/>
<organism evidence="2 3">
    <name type="scientific">Tumebacillus avium</name>
    <dbReference type="NCBI Taxonomy" id="1903704"/>
    <lineage>
        <taxon>Bacteria</taxon>
        <taxon>Bacillati</taxon>
        <taxon>Bacillota</taxon>
        <taxon>Bacilli</taxon>
        <taxon>Bacillales</taxon>
        <taxon>Alicyclobacillaceae</taxon>
        <taxon>Tumebacillus</taxon>
    </lineage>
</organism>